<evidence type="ECO:0000313" key="2">
    <source>
        <dbReference type="Proteomes" id="UP000289411"/>
    </source>
</evidence>
<dbReference type="RefSeq" id="WP_129222271.1">
    <property type="nucleotide sequence ID" value="NZ_QYBC01000046.1"/>
</dbReference>
<dbReference type="AlphaFoldDB" id="A0A4Q2R6M6"/>
<comment type="caution">
    <text evidence="1">The sequence shown here is derived from an EMBL/GenBank/DDBJ whole genome shotgun (WGS) entry which is preliminary data.</text>
</comment>
<dbReference type="Proteomes" id="UP000289411">
    <property type="component" value="Unassembled WGS sequence"/>
</dbReference>
<keyword evidence="2" id="KW-1185">Reference proteome</keyword>
<protein>
    <submittedName>
        <fullName evidence="1">Uncharacterized protein</fullName>
    </submittedName>
</protein>
<gene>
    <name evidence="1" type="ORF">D3272_26610</name>
</gene>
<evidence type="ECO:0000313" key="1">
    <source>
        <dbReference type="EMBL" id="RYB01353.1"/>
    </source>
</evidence>
<name>A0A4Q2R6M6_9HYPH</name>
<proteinExistence type="predicted"/>
<reference evidence="1 2" key="1">
    <citation type="submission" date="2018-09" db="EMBL/GenBank/DDBJ databases">
        <authorList>
            <person name="Grouzdev D.S."/>
            <person name="Krutkina M.S."/>
        </authorList>
    </citation>
    <scope>NUCLEOTIDE SEQUENCE [LARGE SCALE GENOMIC DNA]</scope>
    <source>
        <strain evidence="1 2">RmlP001</strain>
    </source>
</reference>
<sequence>MPTDVQRIELAFPAEAMLHVVDHGADPKDPTVQRVRRLIVGTVDEAFAGLTGRDLRKLRTRLDRTMRAFLAPIAAIGGRVDVVGVIAWRILAAVLEANVLVLPEGTPLSDALEVMRPALERAAIDSVVSARVEVEWPAALRRLQADGLYGAVMAQAERAACA</sequence>
<accession>A0A4Q2R6M6</accession>
<reference evidence="1 2" key="2">
    <citation type="submission" date="2019-02" db="EMBL/GenBank/DDBJ databases">
        <title>'Lichenibacterium ramalinii' gen. nov. sp. nov., 'Lichenibacterium minor' gen. nov. sp. nov.</title>
        <authorList>
            <person name="Pankratov T."/>
        </authorList>
    </citation>
    <scope>NUCLEOTIDE SEQUENCE [LARGE SCALE GENOMIC DNA]</scope>
    <source>
        <strain evidence="1 2">RmlP001</strain>
    </source>
</reference>
<organism evidence="1 2">
    <name type="scientific">Lichenibacterium ramalinae</name>
    <dbReference type="NCBI Taxonomy" id="2316527"/>
    <lineage>
        <taxon>Bacteria</taxon>
        <taxon>Pseudomonadati</taxon>
        <taxon>Pseudomonadota</taxon>
        <taxon>Alphaproteobacteria</taxon>
        <taxon>Hyphomicrobiales</taxon>
        <taxon>Lichenihabitantaceae</taxon>
        <taxon>Lichenibacterium</taxon>
    </lineage>
</organism>
<dbReference type="EMBL" id="QYBC01000046">
    <property type="protein sequence ID" value="RYB01353.1"/>
    <property type="molecule type" value="Genomic_DNA"/>
</dbReference>